<feature type="compositionally biased region" description="Low complexity" evidence="1">
    <location>
        <begin position="67"/>
        <end position="78"/>
    </location>
</feature>
<protein>
    <submittedName>
        <fullName evidence="2">Unannotated protein</fullName>
    </submittedName>
</protein>
<feature type="region of interest" description="Disordered" evidence="1">
    <location>
        <begin position="67"/>
        <end position="91"/>
    </location>
</feature>
<name>A0A6J7A5F6_9ZZZZ</name>
<accession>A0A6J7A5F6</accession>
<dbReference type="EMBL" id="CAFAAZ010000018">
    <property type="protein sequence ID" value="CAB4828023.1"/>
    <property type="molecule type" value="Genomic_DNA"/>
</dbReference>
<proteinExistence type="predicted"/>
<evidence type="ECO:0000313" key="2">
    <source>
        <dbReference type="EMBL" id="CAB4828023.1"/>
    </source>
</evidence>
<reference evidence="2" key="1">
    <citation type="submission" date="2020-05" db="EMBL/GenBank/DDBJ databases">
        <authorList>
            <person name="Chiriac C."/>
            <person name="Salcher M."/>
            <person name="Ghai R."/>
            <person name="Kavagutti S V."/>
        </authorList>
    </citation>
    <scope>NUCLEOTIDE SEQUENCE</scope>
</reference>
<organism evidence="2">
    <name type="scientific">freshwater metagenome</name>
    <dbReference type="NCBI Taxonomy" id="449393"/>
    <lineage>
        <taxon>unclassified sequences</taxon>
        <taxon>metagenomes</taxon>
        <taxon>ecological metagenomes</taxon>
    </lineage>
</organism>
<gene>
    <name evidence="2" type="ORF">UFOPK3128_01323</name>
</gene>
<evidence type="ECO:0000256" key="1">
    <source>
        <dbReference type="SAM" id="MobiDB-lite"/>
    </source>
</evidence>
<sequence>MSHQNKLSKTRVLLVLSTLVALTMSVPTPAHAVDCALSANAASPECVNAINKAGAVQEVPQDAAWAQKKAAKNAPATAGTPQKQGKAKRQWTHTVKAKCAKGTITLNLTEGASCPQGFKKK</sequence>
<dbReference type="AlphaFoldDB" id="A0A6J7A5F6"/>